<protein>
    <submittedName>
        <fullName evidence="2">Uncharacterized protein</fullName>
    </submittedName>
</protein>
<accession>A0AA39Y3Q5</accession>
<sequence>MFNFLKPFFCRTVWCEEEPVNLQICSETDPLCVGYVPDEDGASETATPKPKAETLDTAERSSHLCTEHKKVKEVKPEKSCPEPELRRMPEIQPEPEVEYFDLESFGGLHNACVLRQHYLRSMLPTSETKEERRLLKRQIALITMVLKGPQECDY</sequence>
<feature type="region of interest" description="Disordered" evidence="1">
    <location>
        <begin position="40"/>
        <end position="60"/>
    </location>
</feature>
<organism evidence="2 3">
    <name type="scientific">Cercophora newfieldiana</name>
    <dbReference type="NCBI Taxonomy" id="92897"/>
    <lineage>
        <taxon>Eukaryota</taxon>
        <taxon>Fungi</taxon>
        <taxon>Dikarya</taxon>
        <taxon>Ascomycota</taxon>
        <taxon>Pezizomycotina</taxon>
        <taxon>Sordariomycetes</taxon>
        <taxon>Sordariomycetidae</taxon>
        <taxon>Sordariales</taxon>
        <taxon>Lasiosphaeriaceae</taxon>
        <taxon>Cercophora</taxon>
    </lineage>
</organism>
<name>A0AA39Y3Q5_9PEZI</name>
<feature type="compositionally biased region" description="Basic and acidic residues" evidence="1">
    <location>
        <begin position="50"/>
        <end position="60"/>
    </location>
</feature>
<dbReference type="AlphaFoldDB" id="A0AA39Y3Q5"/>
<evidence type="ECO:0000313" key="3">
    <source>
        <dbReference type="Proteomes" id="UP001174936"/>
    </source>
</evidence>
<reference evidence="2" key="1">
    <citation type="submission" date="2023-06" db="EMBL/GenBank/DDBJ databases">
        <title>Genome-scale phylogeny and comparative genomics of the fungal order Sordariales.</title>
        <authorList>
            <consortium name="Lawrence Berkeley National Laboratory"/>
            <person name="Hensen N."/>
            <person name="Bonometti L."/>
            <person name="Westerberg I."/>
            <person name="Brannstrom I.O."/>
            <person name="Guillou S."/>
            <person name="Cros-Aarteil S."/>
            <person name="Calhoun S."/>
            <person name="Haridas S."/>
            <person name="Kuo A."/>
            <person name="Mondo S."/>
            <person name="Pangilinan J."/>
            <person name="Riley R."/>
            <person name="Labutti K."/>
            <person name="Andreopoulos B."/>
            <person name="Lipzen A."/>
            <person name="Chen C."/>
            <person name="Yanf M."/>
            <person name="Daum C."/>
            <person name="Ng V."/>
            <person name="Clum A."/>
            <person name="Steindorff A."/>
            <person name="Ohm R."/>
            <person name="Martin F."/>
            <person name="Silar P."/>
            <person name="Natvig D."/>
            <person name="Lalanne C."/>
            <person name="Gautier V."/>
            <person name="Ament-Velasquez S.L."/>
            <person name="Kruys A."/>
            <person name="Hutchinson M.I."/>
            <person name="Powell A.J."/>
            <person name="Barry K."/>
            <person name="Miller A.N."/>
            <person name="Grigoriev I.V."/>
            <person name="Debuchy R."/>
            <person name="Gladieux P."/>
            <person name="Thoren M.H."/>
            <person name="Johannesson H."/>
        </authorList>
    </citation>
    <scope>NUCLEOTIDE SEQUENCE</scope>
    <source>
        <strain evidence="2">SMH2532-1</strain>
    </source>
</reference>
<keyword evidence="3" id="KW-1185">Reference proteome</keyword>
<gene>
    <name evidence="2" type="ORF">B0T16DRAFT_457482</name>
</gene>
<comment type="caution">
    <text evidence="2">The sequence shown here is derived from an EMBL/GenBank/DDBJ whole genome shotgun (WGS) entry which is preliminary data.</text>
</comment>
<proteinExistence type="predicted"/>
<evidence type="ECO:0000313" key="2">
    <source>
        <dbReference type="EMBL" id="KAK0645451.1"/>
    </source>
</evidence>
<dbReference type="EMBL" id="JAULSV010000004">
    <property type="protein sequence ID" value="KAK0645451.1"/>
    <property type="molecule type" value="Genomic_DNA"/>
</dbReference>
<dbReference type="Proteomes" id="UP001174936">
    <property type="component" value="Unassembled WGS sequence"/>
</dbReference>
<evidence type="ECO:0000256" key="1">
    <source>
        <dbReference type="SAM" id="MobiDB-lite"/>
    </source>
</evidence>